<dbReference type="EMBL" id="FOGQ01000002">
    <property type="protein sequence ID" value="SER71598.1"/>
    <property type="molecule type" value="Genomic_DNA"/>
</dbReference>
<protein>
    <submittedName>
        <fullName evidence="2">Uncharacterized protein</fullName>
    </submittedName>
</protein>
<feature type="compositionally biased region" description="Gly residues" evidence="1">
    <location>
        <begin position="36"/>
        <end position="55"/>
    </location>
</feature>
<evidence type="ECO:0000313" key="2">
    <source>
        <dbReference type="EMBL" id="SER71598.1"/>
    </source>
</evidence>
<reference evidence="3" key="1">
    <citation type="submission" date="2016-10" db="EMBL/GenBank/DDBJ databases">
        <authorList>
            <person name="Varghese N."/>
            <person name="Submissions S."/>
        </authorList>
    </citation>
    <scope>NUCLEOTIDE SEQUENCE [LARGE SCALE GENOMIC DNA]</scope>
    <source>
        <strain evidence="3">DSM 20524</strain>
    </source>
</reference>
<accession>A0A1H9RFV7</accession>
<gene>
    <name evidence="2" type="ORF">SAMN05661109_00884</name>
</gene>
<feature type="non-terminal residue" evidence="2">
    <location>
        <position position="1"/>
    </location>
</feature>
<feature type="compositionally biased region" description="Gly residues" evidence="1">
    <location>
        <begin position="1"/>
        <end position="12"/>
    </location>
</feature>
<evidence type="ECO:0000313" key="3">
    <source>
        <dbReference type="Proteomes" id="UP000198929"/>
    </source>
</evidence>
<feature type="region of interest" description="Disordered" evidence="1">
    <location>
        <begin position="1"/>
        <end position="70"/>
    </location>
</feature>
<feature type="compositionally biased region" description="Low complexity" evidence="1">
    <location>
        <begin position="26"/>
        <end position="35"/>
    </location>
</feature>
<dbReference type="AlphaFoldDB" id="A0A1H9RFV7"/>
<organism evidence="2 3">
    <name type="scientific">Corynebacterium cystitidis DSM 20524</name>
    <dbReference type="NCBI Taxonomy" id="1121357"/>
    <lineage>
        <taxon>Bacteria</taxon>
        <taxon>Bacillati</taxon>
        <taxon>Actinomycetota</taxon>
        <taxon>Actinomycetes</taxon>
        <taxon>Mycobacteriales</taxon>
        <taxon>Corynebacteriaceae</taxon>
        <taxon>Corynebacterium</taxon>
    </lineage>
</organism>
<name>A0A1H9RFV7_9CORY</name>
<dbReference type="Proteomes" id="UP000198929">
    <property type="component" value="Unassembled WGS sequence"/>
</dbReference>
<dbReference type="STRING" id="1121357.SAMN05661109_00884"/>
<sequence length="104" mass="9703">SGAGSGAGGLGRGPLTSGVPTGGVAGSSAHAAHGGTPVGGMMGAGRGAAGAAGGRRGNHGAGSVRGIKTSAVEREGNLKALLGEGPEVIPGVIGAWVREPRTDR</sequence>
<evidence type="ECO:0000256" key="1">
    <source>
        <dbReference type="SAM" id="MobiDB-lite"/>
    </source>
</evidence>
<proteinExistence type="predicted"/>
<keyword evidence="3" id="KW-1185">Reference proteome</keyword>